<dbReference type="EMBL" id="CM014084">
    <property type="protein sequence ID" value="TKS73620.1"/>
    <property type="molecule type" value="Genomic_DNA"/>
</dbReference>
<feature type="region of interest" description="Disordered" evidence="1">
    <location>
        <begin position="1"/>
        <end position="23"/>
    </location>
</feature>
<feature type="compositionally biased region" description="Polar residues" evidence="1">
    <location>
        <begin position="7"/>
        <end position="23"/>
    </location>
</feature>
<feature type="transmembrane region" description="Helical" evidence="2">
    <location>
        <begin position="120"/>
        <end position="139"/>
    </location>
</feature>
<feature type="transmembrane region" description="Helical" evidence="2">
    <location>
        <begin position="148"/>
        <end position="166"/>
    </location>
</feature>
<protein>
    <submittedName>
        <fullName evidence="3">cGMP-inhibited 3',5'-cyclic phosphodiesterase A</fullName>
    </submittedName>
</protein>
<evidence type="ECO:0000313" key="3">
    <source>
        <dbReference type="EMBL" id="TKS73620.1"/>
    </source>
</evidence>
<evidence type="ECO:0000256" key="1">
    <source>
        <dbReference type="SAM" id="MobiDB-lite"/>
    </source>
</evidence>
<feature type="transmembrane region" description="Helical" evidence="2">
    <location>
        <begin position="201"/>
        <end position="219"/>
    </location>
</feature>
<dbReference type="Proteomes" id="UP000298787">
    <property type="component" value="Chromosome 7"/>
</dbReference>
<feature type="compositionally biased region" description="Polar residues" evidence="1">
    <location>
        <begin position="278"/>
        <end position="292"/>
    </location>
</feature>
<feature type="transmembrane region" description="Helical" evidence="2">
    <location>
        <begin position="225"/>
        <end position="244"/>
    </location>
</feature>
<dbReference type="AlphaFoldDB" id="A0A4U5UHM7"/>
<name>A0A4U5UHM7_COLLU</name>
<feature type="region of interest" description="Disordered" evidence="1">
    <location>
        <begin position="274"/>
        <end position="299"/>
    </location>
</feature>
<keyword evidence="2" id="KW-0812">Transmembrane</keyword>
<evidence type="ECO:0000256" key="2">
    <source>
        <dbReference type="SAM" id="Phobius"/>
    </source>
</evidence>
<sequence length="395" mass="43292">MAMPAESDSTGAQSSTREKSYSAQDRNGYVKTCVIPLCRDRDYESWVRLMFTKIWSSQRLRSAVCAGSLSVFLALLIKCADWKAEGSSSSSADNTLSHSSSPLHFVSGCAAELLQTCWSVVSPLFTLVCAFFWVGVYLIRCGVLIQTALSLLTLCHLGETAAWSLLDGTDDQLFSFTTAAVVVLICVATGALMVARLNQGISVILFISIVRTISLFSLHKVRATWRPYVAYLVGVLGILLARYADKLLPNEGRHKEGCTPVTGAREEIPVFKRRRRSSSVIASDMAHSQSNSKSHRRTSLPCIQRDQGRGAAAIIQAYSYQLLKPSLWKINEHAENVNGKQTFAVIKALLVTSSRLDDPKSLNDVLAVLPFGVLCVKQSYDVLKNALTRSRSALC</sequence>
<evidence type="ECO:0000313" key="4">
    <source>
        <dbReference type="Proteomes" id="UP000298787"/>
    </source>
</evidence>
<keyword evidence="2" id="KW-0472">Membrane</keyword>
<gene>
    <name evidence="3" type="ORF">D9C73_007700</name>
</gene>
<proteinExistence type="predicted"/>
<reference evidence="3 4" key="1">
    <citation type="submission" date="2019-01" db="EMBL/GenBank/DDBJ databases">
        <title>Genome Assembly of Collichthys lucidus.</title>
        <authorList>
            <person name="Cai M."/>
            <person name="Xiao S."/>
        </authorList>
    </citation>
    <scope>NUCLEOTIDE SEQUENCE [LARGE SCALE GENOMIC DNA]</scope>
    <source>
        <strain evidence="3">JT15FE1705JMU</strain>
        <tissue evidence="3">Muscle</tissue>
    </source>
</reference>
<feature type="transmembrane region" description="Helical" evidence="2">
    <location>
        <begin position="172"/>
        <end position="194"/>
    </location>
</feature>
<accession>A0A4U5UHM7</accession>
<keyword evidence="4" id="KW-1185">Reference proteome</keyword>
<organism evidence="3 4">
    <name type="scientific">Collichthys lucidus</name>
    <name type="common">Big head croaker</name>
    <name type="synonym">Sciaena lucida</name>
    <dbReference type="NCBI Taxonomy" id="240159"/>
    <lineage>
        <taxon>Eukaryota</taxon>
        <taxon>Metazoa</taxon>
        <taxon>Chordata</taxon>
        <taxon>Craniata</taxon>
        <taxon>Vertebrata</taxon>
        <taxon>Euteleostomi</taxon>
        <taxon>Actinopterygii</taxon>
        <taxon>Neopterygii</taxon>
        <taxon>Teleostei</taxon>
        <taxon>Neoteleostei</taxon>
        <taxon>Acanthomorphata</taxon>
        <taxon>Eupercaria</taxon>
        <taxon>Sciaenidae</taxon>
        <taxon>Collichthys</taxon>
    </lineage>
</organism>
<keyword evidence="2" id="KW-1133">Transmembrane helix</keyword>